<gene>
    <name evidence="2" type="ORF">CRG98_035051</name>
</gene>
<dbReference type="EMBL" id="PGOL01002869">
    <property type="protein sequence ID" value="PKI44551.1"/>
    <property type="molecule type" value="Genomic_DNA"/>
</dbReference>
<evidence type="ECO:0000313" key="2">
    <source>
        <dbReference type="EMBL" id="PKI44551.1"/>
    </source>
</evidence>
<comment type="caution">
    <text evidence="2">The sequence shown here is derived from an EMBL/GenBank/DDBJ whole genome shotgun (WGS) entry which is preliminary data.</text>
</comment>
<evidence type="ECO:0000313" key="3">
    <source>
        <dbReference type="Proteomes" id="UP000233551"/>
    </source>
</evidence>
<keyword evidence="3" id="KW-1185">Reference proteome</keyword>
<dbReference type="AlphaFoldDB" id="A0A2I0IKM1"/>
<sequence>MANNNVWDLVPLPEGVKPIGCKCIFKTKRDSKDNVEKYKTRLIAKAFTQMEDIDYKKTFSLVSSKDSFRIIMTLVAHSDLELHQMDIKIVFLNGDTDETIYMVQPENFVSGDPKKMVCKLKKSIYGLKQVSCQWYHKFHQVIISFGFEINAVDECMYHKFSSSKYIFLVMYVDDIMLACNDIGLLHETKRFLLEKFEKKDLRDAYFVLGIHIHRDRSRGILGLSQKIYIEKVLMRFDMKDCRLGDIPIAKRHKFSLSQYPKNEFEKKEMQKILYASAVGSLMYAQICMHSDIACIVGMLGRYLSNLGADHWKAAKRVLQNL</sequence>
<name>A0A2I0IKM1_PUNGR</name>
<organism evidence="2 3">
    <name type="scientific">Punica granatum</name>
    <name type="common">Pomegranate</name>
    <dbReference type="NCBI Taxonomy" id="22663"/>
    <lineage>
        <taxon>Eukaryota</taxon>
        <taxon>Viridiplantae</taxon>
        <taxon>Streptophyta</taxon>
        <taxon>Embryophyta</taxon>
        <taxon>Tracheophyta</taxon>
        <taxon>Spermatophyta</taxon>
        <taxon>Magnoliopsida</taxon>
        <taxon>eudicotyledons</taxon>
        <taxon>Gunneridae</taxon>
        <taxon>Pentapetalae</taxon>
        <taxon>rosids</taxon>
        <taxon>malvids</taxon>
        <taxon>Myrtales</taxon>
        <taxon>Lythraceae</taxon>
        <taxon>Punica</taxon>
    </lineage>
</organism>
<proteinExistence type="predicted"/>
<dbReference type="InterPro" id="IPR013103">
    <property type="entry name" value="RVT_2"/>
</dbReference>
<feature type="domain" description="Reverse transcriptase Ty1/copia-type" evidence="1">
    <location>
        <begin position="4"/>
        <end position="249"/>
    </location>
</feature>
<accession>A0A2I0IKM1</accession>
<dbReference type="Pfam" id="PF07727">
    <property type="entry name" value="RVT_2"/>
    <property type="match status" value="1"/>
</dbReference>
<evidence type="ECO:0000259" key="1">
    <source>
        <dbReference type="Pfam" id="PF07727"/>
    </source>
</evidence>
<protein>
    <recommendedName>
        <fullName evidence="1">Reverse transcriptase Ty1/copia-type domain-containing protein</fullName>
    </recommendedName>
</protein>
<dbReference type="Proteomes" id="UP000233551">
    <property type="component" value="Unassembled WGS sequence"/>
</dbReference>
<dbReference type="InterPro" id="IPR043502">
    <property type="entry name" value="DNA/RNA_pol_sf"/>
</dbReference>
<reference evidence="2 3" key="1">
    <citation type="submission" date="2017-11" db="EMBL/GenBank/DDBJ databases">
        <title>De-novo sequencing of pomegranate (Punica granatum L.) genome.</title>
        <authorList>
            <person name="Akparov Z."/>
            <person name="Amiraslanov A."/>
            <person name="Hajiyeva S."/>
            <person name="Abbasov M."/>
            <person name="Kaur K."/>
            <person name="Hamwieh A."/>
            <person name="Solovyev V."/>
            <person name="Salamov A."/>
            <person name="Braich B."/>
            <person name="Kosarev P."/>
            <person name="Mahmoud A."/>
            <person name="Hajiyev E."/>
            <person name="Babayeva S."/>
            <person name="Izzatullayeva V."/>
            <person name="Mammadov A."/>
            <person name="Mammadov A."/>
            <person name="Sharifova S."/>
            <person name="Ojaghi J."/>
            <person name="Eynullazada K."/>
            <person name="Bayramov B."/>
            <person name="Abdulazimova A."/>
            <person name="Shahmuradov I."/>
        </authorList>
    </citation>
    <scope>NUCLEOTIDE SEQUENCE [LARGE SCALE GENOMIC DNA]</scope>
    <source>
        <strain evidence="3">cv. AG2017</strain>
        <tissue evidence="2">Leaf</tissue>
    </source>
</reference>
<dbReference type="SUPFAM" id="SSF56672">
    <property type="entry name" value="DNA/RNA polymerases"/>
    <property type="match status" value="1"/>
</dbReference>
<dbReference type="STRING" id="22663.A0A2I0IKM1"/>